<sequence length="244" mass="27244">MKIRHTCFSAFILLVIVIIPARWGLQRGGGVMAAATPRAEIPHTVHDFGQIWDYQEVNHTFTIKNTGDAPLEILEVDPDCACTVANYSRTIPPGGEGAVTLGLKPFSVSSPFQKNTVIRFNDPSRREVTLVMKGVGKPSLEILPSHVIRFRGGVKEEHQAQVRFVSHLPTHWEITRYATDLKEKIDLTLTPEREGKIYVLHVKNKVLDSGPYSGKIELFTNNRTRPKIVVRVIADLYPDSAVSP</sequence>
<dbReference type="PANTHER" id="PTHR37833">
    <property type="entry name" value="LIPOPROTEIN-RELATED"/>
    <property type="match status" value="1"/>
</dbReference>
<comment type="caution">
    <text evidence="1">The sequence shown here is derived from an EMBL/GenBank/DDBJ whole genome shotgun (WGS) entry which is preliminary data.</text>
</comment>
<reference evidence="1" key="1">
    <citation type="journal article" date="2020" name="mSystems">
        <title>Genome- and Community-Level Interaction Insights into Carbon Utilization and Element Cycling Functions of Hydrothermarchaeota in Hydrothermal Sediment.</title>
        <authorList>
            <person name="Zhou Z."/>
            <person name="Liu Y."/>
            <person name="Xu W."/>
            <person name="Pan J."/>
            <person name="Luo Z.H."/>
            <person name="Li M."/>
        </authorList>
    </citation>
    <scope>NUCLEOTIDE SEQUENCE [LARGE SCALE GENOMIC DNA]</scope>
    <source>
        <strain evidence="1">SpSt-548</strain>
    </source>
</reference>
<organism evidence="1">
    <name type="scientific">Desulfobacca acetoxidans</name>
    <dbReference type="NCBI Taxonomy" id="60893"/>
    <lineage>
        <taxon>Bacteria</taxon>
        <taxon>Pseudomonadati</taxon>
        <taxon>Thermodesulfobacteriota</taxon>
        <taxon>Desulfobaccia</taxon>
        <taxon>Desulfobaccales</taxon>
        <taxon>Desulfobaccaceae</taxon>
        <taxon>Desulfobacca</taxon>
    </lineage>
</organism>
<gene>
    <name evidence="1" type="ORF">ENT08_08300</name>
</gene>
<dbReference type="Pfam" id="PF07610">
    <property type="entry name" value="DUF1573"/>
    <property type="match status" value="1"/>
</dbReference>
<name>A0A7V4LDJ6_9BACT</name>
<proteinExistence type="predicted"/>
<dbReference type="Gene3D" id="2.60.40.10">
    <property type="entry name" value="Immunoglobulins"/>
    <property type="match status" value="1"/>
</dbReference>
<dbReference type="EMBL" id="DSXI01000491">
    <property type="protein sequence ID" value="HGS05717.1"/>
    <property type="molecule type" value="Genomic_DNA"/>
</dbReference>
<accession>A0A7V4LDJ6</accession>
<dbReference type="PANTHER" id="PTHR37833:SF1">
    <property type="entry name" value="SIGNAL PEPTIDE PROTEIN"/>
    <property type="match status" value="1"/>
</dbReference>
<protein>
    <submittedName>
        <fullName evidence="1">DUF1573 domain-containing protein</fullName>
    </submittedName>
</protein>
<dbReference type="AlphaFoldDB" id="A0A7V4LDJ6"/>
<evidence type="ECO:0000313" key="1">
    <source>
        <dbReference type="EMBL" id="HGS05717.1"/>
    </source>
</evidence>
<dbReference type="InterPro" id="IPR013783">
    <property type="entry name" value="Ig-like_fold"/>
</dbReference>
<dbReference type="InterPro" id="IPR011467">
    <property type="entry name" value="DUF1573"/>
</dbReference>